<proteinExistence type="inferred from homology"/>
<sequence length="324" mass="37080">MKIVCRTTNRVFVGLPLCRDPDFQELNEQFTIDVFIGAQIINLFPEFLKPRVGPVLTKVPGRIKRAVHHIRPLVEEQLKQRERHGKDWPDKPNDLISWLFDEAKGPHLHKVEEIAIRVLSVNVAAIHTTTNALTHTLFNLAAYPEYVAPLREEVESVIEAEGWTKLSMQKMRKLESFIMESQRSAVGAQAMNRKILQNFTFSNGITLPAGTEVAIASYETHLDDKNYDGAHEFQGFRFSNMPHEGEGLKHQFVSMAPNYYTFGMGRHACPGRFFAVNELKAMLVYILLNYEVKFPNDGPRPDNFWFSGLLTASRTAEVMFKKRM</sequence>
<comment type="cofactor">
    <cofactor evidence="1 6">
        <name>heme</name>
        <dbReference type="ChEBI" id="CHEBI:30413"/>
    </cofactor>
</comment>
<dbReference type="PRINTS" id="PR00463">
    <property type="entry name" value="EP450I"/>
</dbReference>
<evidence type="ECO:0000313" key="8">
    <source>
        <dbReference type="EMBL" id="KAF8905850.1"/>
    </source>
</evidence>
<dbReference type="GO" id="GO:0016705">
    <property type="term" value="F:oxidoreductase activity, acting on paired donors, with incorporation or reduction of molecular oxygen"/>
    <property type="evidence" value="ECO:0007669"/>
    <property type="project" value="InterPro"/>
</dbReference>
<evidence type="ECO:0000256" key="5">
    <source>
        <dbReference type="ARBA" id="ARBA00023004"/>
    </source>
</evidence>
<evidence type="ECO:0000256" key="7">
    <source>
        <dbReference type="RuleBase" id="RU000461"/>
    </source>
</evidence>
<evidence type="ECO:0000313" key="9">
    <source>
        <dbReference type="Proteomes" id="UP000724874"/>
    </source>
</evidence>
<dbReference type="Proteomes" id="UP000724874">
    <property type="component" value="Unassembled WGS sequence"/>
</dbReference>
<reference evidence="8" key="1">
    <citation type="submission" date="2020-11" db="EMBL/GenBank/DDBJ databases">
        <authorList>
            <consortium name="DOE Joint Genome Institute"/>
            <person name="Ahrendt S."/>
            <person name="Riley R."/>
            <person name="Andreopoulos W."/>
            <person name="LaButti K."/>
            <person name="Pangilinan J."/>
            <person name="Ruiz-duenas F.J."/>
            <person name="Barrasa J.M."/>
            <person name="Sanchez-Garcia M."/>
            <person name="Camarero S."/>
            <person name="Miyauchi S."/>
            <person name="Serrano A."/>
            <person name="Linde D."/>
            <person name="Babiker R."/>
            <person name="Drula E."/>
            <person name="Ayuso-Fernandez I."/>
            <person name="Pacheco R."/>
            <person name="Padilla G."/>
            <person name="Ferreira P."/>
            <person name="Barriuso J."/>
            <person name="Kellner H."/>
            <person name="Castanera R."/>
            <person name="Alfaro M."/>
            <person name="Ramirez L."/>
            <person name="Pisabarro A.G."/>
            <person name="Kuo A."/>
            <person name="Tritt A."/>
            <person name="Lipzen A."/>
            <person name="He G."/>
            <person name="Yan M."/>
            <person name="Ng V."/>
            <person name="Cullen D."/>
            <person name="Martin F."/>
            <person name="Rosso M.-N."/>
            <person name="Henrissat B."/>
            <person name="Hibbett D."/>
            <person name="Martinez A.T."/>
            <person name="Grigoriev I.V."/>
        </authorList>
    </citation>
    <scope>NUCLEOTIDE SEQUENCE</scope>
    <source>
        <strain evidence="8">AH 44721</strain>
    </source>
</reference>
<dbReference type="InterPro" id="IPR036396">
    <property type="entry name" value="Cyt_P450_sf"/>
</dbReference>
<comment type="similarity">
    <text evidence="2 7">Belongs to the cytochrome P450 family.</text>
</comment>
<dbReference type="Pfam" id="PF00067">
    <property type="entry name" value="p450"/>
    <property type="match status" value="1"/>
</dbReference>
<dbReference type="OrthoDB" id="1844152at2759"/>
<dbReference type="InterPro" id="IPR017972">
    <property type="entry name" value="Cyt_P450_CS"/>
</dbReference>
<dbReference type="PANTHER" id="PTHR46206">
    <property type="entry name" value="CYTOCHROME P450"/>
    <property type="match status" value="1"/>
</dbReference>
<dbReference type="PROSITE" id="PS00086">
    <property type="entry name" value="CYTOCHROME_P450"/>
    <property type="match status" value="1"/>
</dbReference>
<name>A0A9P5NQW7_GYMJU</name>
<protein>
    <submittedName>
        <fullName evidence="8">Cytochrome P450</fullName>
    </submittedName>
</protein>
<evidence type="ECO:0000256" key="6">
    <source>
        <dbReference type="PIRSR" id="PIRSR602401-1"/>
    </source>
</evidence>
<dbReference type="GO" id="GO:0020037">
    <property type="term" value="F:heme binding"/>
    <property type="evidence" value="ECO:0007669"/>
    <property type="project" value="InterPro"/>
</dbReference>
<keyword evidence="9" id="KW-1185">Reference proteome</keyword>
<dbReference type="InterPro" id="IPR001128">
    <property type="entry name" value="Cyt_P450"/>
</dbReference>
<feature type="binding site" description="axial binding residue" evidence="6">
    <location>
        <position position="269"/>
    </location>
    <ligand>
        <name>heme</name>
        <dbReference type="ChEBI" id="CHEBI:30413"/>
    </ligand>
    <ligandPart>
        <name>Fe</name>
        <dbReference type="ChEBI" id="CHEBI:18248"/>
    </ligandPart>
</feature>
<keyword evidence="6 7" id="KW-0349">Heme</keyword>
<dbReference type="Gene3D" id="1.10.630.10">
    <property type="entry name" value="Cytochrome P450"/>
    <property type="match status" value="1"/>
</dbReference>
<organism evidence="8 9">
    <name type="scientific">Gymnopilus junonius</name>
    <name type="common">Spectacular rustgill mushroom</name>
    <name type="synonym">Gymnopilus spectabilis subsp. junonius</name>
    <dbReference type="NCBI Taxonomy" id="109634"/>
    <lineage>
        <taxon>Eukaryota</taxon>
        <taxon>Fungi</taxon>
        <taxon>Dikarya</taxon>
        <taxon>Basidiomycota</taxon>
        <taxon>Agaricomycotina</taxon>
        <taxon>Agaricomycetes</taxon>
        <taxon>Agaricomycetidae</taxon>
        <taxon>Agaricales</taxon>
        <taxon>Agaricineae</taxon>
        <taxon>Hymenogastraceae</taxon>
        <taxon>Gymnopilus</taxon>
    </lineage>
</organism>
<keyword evidence="4 7" id="KW-0560">Oxidoreductase</keyword>
<keyword evidence="7" id="KW-0503">Monooxygenase</keyword>
<dbReference type="CDD" id="cd11041">
    <property type="entry name" value="CYP503A1-like"/>
    <property type="match status" value="1"/>
</dbReference>
<dbReference type="EMBL" id="JADNYJ010000021">
    <property type="protein sequence ID" value="KAF8905850.1"/>
    <property type="molecule type" value="Genomic_DNA"/>
</dbReference>
<keyword evidence="3 6" id="KW-0479">Metal-binding</keyword>
<keyword evidence="5 6" id="KW-0408">Iron</keyword>
<accession>A0A9P5NQW7</accession>
<gene>
    <name evidence="8" type="ORF">CPB84DRAFT_1771337</name>
</gene>
<evidence type="ECO:0000256" key="3">
    <source>
        <dbReference type="ARBA" id="ARBA00022723"/>
    </source>
</evidence>
<evidence type="ECO:0000256" key="4">
    <source>
        <dbReference type="ARBA" id="ARBA00023002"/>
    </source>
</evidence>
<dbReference type="GO" id="GO:0005506">
    <property type="term" value="F:iron ion binding"/>
    <property type="evidence" value="ECO:0007669"/>
    <property type="project" value="InterPro"/>
</dbReference>
<dbReference type="InterPro" id="IPR002401">
    <property type="entry name" value="Cyt_P450_E_grp-I"/>
</dbReference>
<comment type="caution">
    <text evidence="8">The sequence shown here is derived from an EMBL/GenBank/DDBJ whole genome shotgun (WGS) entry which is preliminary data.</text>
</comment>
<evidence type="ECO:0000256" key="1">
    <source>
        <dbReference type="ARBA" id="ARBA00001971"/>
    </source>
</evidence>
<dbReference type="SUPFAM" id="SSF48264">
    <property type="entry name" value="Cytochrome P450"/>
    <property type="match status" value="1"/>
</dbReference>
<dbReference type="GO" id="GO:0004497">
    <property type="term" value="F:monooxygenase activity"/>
    <property type="evidence" value="ECO:0007669"/>
    <property type="project" value="UniProtKB-KW"/>
</dbReference>
<dbReference type="AlphaFoldDB" id="A0A9P5NQW7"/>
<evidence type="ECO:0000256" key="2">
    <source>
        <dbReference type="ARBA" id="ARBA00010617"/>
    </source>
</evidence>